<reference evidence="3 4" key="1">
    <citation type="submission" date="2016-06" db="EMBL/GenBank/DDBJ databases">
        <title>Gene turnover analysis identifies the evolutionary adaptation of the extremophile Acidithiobacillus caldus.</title>
        <authorList>
            <person name="Zhang X."/>
        </authorList>
    </citation>
    <scope>NUCLEOTIDE SEQUENCE [LARGE SCALE GENOMIC DNA]</scope>
    <source>
        <strain evidence="3 4">DX</strain>
    </source>
</reference>
<evidence type="ECO:0000256" key="1">
    <source>
        <dbReference type="SAM" id="MobiDB-lite"/>
    </source>
</evidence>
<feature type="chain" id="PRO_5009209053" description="Lipoprotein" evidence="2">
    <location>
        <begin position="23"/>
        <end position="214"/>
    </location>
</feature>
<protein>
    <recommendedName>
        <fullName evidence="5">Lipoprotein</fullName>
    </recommendedName>
</protein>
<comment type="caution">
    <text evidence="3">The sequence shown here is derived from an EMBL/GenBank/DDBJ whole genome shotgun (WGS) entry which is preliminary data.</text>
</comment>
<dbReference type="PATRIC" id="fig|33059.14.peg.1819"/>
<feature type="region of interest" description="Disordered" evidence="1">
    <location>
        <begin position="46"/>
        <end position="103"/>
    </location>
</feature>
<feature type="compositionally biased region" description="Low complexity" evidence="1">
    <location>
        <begin position="93"/>
        <end position="103"/>
    </location>
</feature>
<proteinExistence type="predicted"/>
<accession>A0A1E7YN34</accession>
<evidence type="ECO:0000313" key="4">
    <source>
        <dbReference type="Proteomes" id="UP000175616"/>
    </source>
</evidence>
<gene>
    <name evidence="3" type="ORF">BAE27_06695</name>
</gene>
<evidence type="ECO:0000313" key="3">
    <source>
        <dbReference type="EMBL" id="OFC36134.1"/>
    </source>
</evidence>
<dbReference type="Proteomes" id="UP000175616">
    <property type="component" value="Unassembled WGS sequence"/>
</dbReference>
<feature type="signal peptide" evidence="2">
    <location>
        <begin position="1"/>
        <end position="22"/>
    </location>
</feature>
<dbReference type="EMBL" id="LZYE01000176">
    <property type="protein sequence ID" value="OFC36134.1"/>
    <property type="molecule type" value="Genomic_DNA"/>
</dbReference>
<dbReference type="GeneID" id="92930684"/>
<dbReference type="OMA" id="SQWASAC"/>
<evidence type="ECO:0008006" key="5">
    <source>
        <dbReference type="Google" id="ProtNLM"/>
    </source>
</evidence>
<dbReference type="RefSeq" id="WP_014002405.1">
    <property type="nucleotide sequence ID" value="NZ_CP026328.2"/>
</dbReference>
<sequence>MRIARSRLGWLALLALSGCATNNGLPSDTPAYHFYAPNAEASLSPPAPSVYAQPRPPVPPRSLSAVPPVAVPAAPTSSVPPKVAGGVENPPVATQAPAASGPLAAADFPSQWQADLRQARTESAHCAELSGEAQSRCWQSVSSWAQGRAARYHRLSREEVGARAEQVKAAARFFDVTSQWASACSSLSASACAQSPLIGQMQQWKESVGLNSRP</sequence>
<evidence type="ECO:0000256" key="2">
    <source>
        <dbReference type="SAM" id="SignalP"/>
    </source>
</evidence>
<organism evidence="3 4">
    <name type="scientific">Acidithiobacillus caldus</name>
    <dbReference type="NCBI Taxonomy" id="33059"/>
    <lineage>
        <taxon>Bacteria</taxon>
        <taxon>Pseudomonadati</taxon>
        <taxon>Pseudomonadota</taxon>
        <taxon>Acidithiobacillia</taxon>
        <taxon>Acidithiobacillales</taxon>
        <taxon>Acidithiobacillaceae</taxon>
        <taxon>Acidithiobacillus</taxon>
    </lineage>
</organism>
<dbReference type="PROSITE" id="PS51257">
    <property type="entry name" value="PROKAR_LIPOPROTEIN"/>
    <property type="match status" value="1"/>
</dbReference>
<name>A0A1E7YN34_9PROT</name>
<dbReference type="AlphaFoldDB" id="A0A1E7YN34"/>
<feature type="compositionally biased region" description="Low complexity" evidence="1">
    <location>
        <begin position="61"/>
        <end position="84"/>
    </location>
</feature>
<keyword evidence="2" id="KW-0732">Signal</keyword>